<name>A0A011Q5K7_ACCRE</name>
<dbReference type="InterPro" id="IPR050261">
    <property type="entry name" value="FrsA_esterase"/>
</dbReference>
<dbReference type="PANTHER" id="PTHR22946:SF9">
    <property type="entry name" value="POLYKETIDE TRANSFERASE AF380"/>
    <property type="match status" value="1"/>
</dbReference>
<dbReference type="InterPro" id="IPR002925">
    <property type="entry name" value="Dienelactn_hydro"/>
</dbReference>
<dbReference type="PANTHER" id="PTHR22946">
    <property type="entry name" value="DIENELACTONE HYDROLASE DOMAIN-CONTAINING PROTEIN-RELATED"/>
    <property type="match status" value="1"/>
</dbReference>
<feature type="domain" description="Dienelactone hydrolase" evidence="2">
    <location>
        <begin position="23"/>
        <end position="194"/>
    </location>
</feature>
<evidence type="ECO:0000256" key="1">
    <source>
        <dbReference type="ARBA" id="ARBA00022801"/>
    </source>
</evidence>
<dbReference type="PATRIC" id="fig|1454004.3.peg.3916"/>
<gene>
    <name evidence="3" type="ORF">AW11_03811</name>
</gene>
<protein>
    <submittedName>
        <fullName evidence="3">Esterase</fullName>
    </submittedName>
</protein>
<dbReference type="STRING" id="1454004.AW11_03811"/>
<evidence type="ECO:0000313" key="3">
    <source>
        <dbReference type="EMBL" id="EXI84572.1"/>
    </source>
</evidence>
<dbReference type="Proteomes" id="UP000022141">
    <property type="component" value="Unassembled WGS sequence"/>
</dbReference>
<organism evidence="3 4">
    <name type="scientific">Accumulibacter regalis</name>
    <dbReference type="NCBI Taxonomy" id="522306"/>
    <lineage>
        <taxon>Bacteria</taxon>
        <taxon>Pseudomonadati</taxon>
        <taxon>Pseudomonadota</taxon>
        <taxon>Betaproteobacteria</taxon>
        <taxon>Candidatus Accumulibacter</taxon>
    </lineage>
</organism>
<sequence>MSGAGACRLLGEVPVLIVHPPGGAAPLPTVLWFHGLGADKESHLPELQRFAAAGLLAIGVDAVGHGQRRLSDFEQQFARPAEQREQLFNTLVAQTVAELPGLFDALVDSGLSDGQRLAVAGVSMGGCITYGAASRDRRLRAAVALLGSPAWLFAQQGDFPVARFFPTALLSITAENDCVVPPAAARTLHEALAIHYASHPERLDYRVIAGAPHFMNGEDWARAVGDASAWLAGFVCRSLG</sequence>
<dbReference type="Gene3D" id="3.40.50.1820">
    <property type="entry name" value="alpha/beta hydrolase"/>
    <property type="match status" value="1"/>
</dbReference>
<dbReference type="GO" id="GO:0052689">
    <property type="term" value="F:carboxylic ester hydrolase activity"/>
    <property type="evidence" value="ECO:0007669"/>
    <property type="project" value="UniProtKB-ARBA"/>
</dbReference>
<dbReference type="AlphaFoldDB" id="A0A011Q5K7"/>
<dbReference type="eggNOG" id="COG1073">
    <property type="taxonomic scope" value="Bacteria"/>
</dbReference>
<dbReference type="InterPro" id="IPR029058">
    <property type="entry name" value="AB_hydrolase_fold"/>
</dbReference>
<dbReference type="EMBL" id="JEMY01000067">
    <property type="protein sequence ID" value="EXI84572.1"/>
    <property type="molecule type" value="Genomic_DNA"/>
</dbReference>
<keyword evidence="1" id="KW-0378">Hydrolase</keyword>
<proteinExistence type="predicted"/>
<accession>A0A011Q5K7</accession>
<evidence type="ECO:0000313" key="4">
    <source>
        <dbReference type="Proteomes" id="UP000022141"/>
    </source>
</evidence>
<dbReference type="SUPFAM" id="SSF53474">
    <property type="entry name" value="alpha/beta-Hydrolases"/>
    <property type="match status" value="1"/>
</dbReference>
<keyword evidence="4" id="KW-1185">Reference proteome</keyword>
<evidence type="ECO:0000259" key="2">
    <source>
        <dbReference type="Pfam" id="PF01738"/>
    </source>
</evidence>
<comment type="caution">
    <text evidence="3">The sequence shown here is derived from an EMBL/GenBank/DDBJ whole genome shotgun (WGS) entry which is preliminary data.</text>
</comment>
<reference evidence="3" key="1">
    <citation type="submission" date="2014-02" db="EMBL/GenBank/DDBJ databases">
        <title>Expanding our view of genomic diversity in Candidatus Accumulibacter clades.</title>
        <authorList>
            <person name="Skennerton C.T."/>
            <person name="Barr J.J."/>
            <person name="Slater F.R."/>
            <person name="Bond P.L."/>
            <person name="Tyson G.W."/>
        </authorList>
    </citation>
    <scope>NUCLEOTIDE SEQUENCE [LARGE SCALE GENOMIC DNA]</scope>
</reference>
<dbReference type="Pfam" id="PF01738">
    <property type="entry name" value="DLH"/>
    <property type="match status" value="1"/>
</dbReference>